<dbReference type="InterPro" id="IPR050109">
    <property type="entry name" value="HTH-type_TetR-like_transc_reg"/>
</dbReference>
<reference evidence="6 7" key="1">
    <citation type="submission" date="2021-03" db="EMBL/GenBank/DDBJ databases">
        <title>Sequencing the genomes of 1000 actinobacteria strains.</title>
        <authorList>
            <person name="Klenk H.-P."/>
        </authorList>
    </citation>
    <scope>NUCLEOTIDE SEQUENCE [LARGE SCALE GENOMIC DNA]</scope>
    <source>
        <strain evidence="6 7">DSM 45510</strain>
    </source>
</reference>
<dbReference type="PANTHER" id="PTHR30055:SF238">
    <property type="entry name" value="MYCOFACTOCIN BIOSYNTHESIS TRANSCRIPTIONAL REGULATOR MFTR-RELATED"/>
    <property type="match status" value="1"/>
</dbReference>
<evidence type="ECO:0000313" key="7">
    <source>
        <dbReference type="Proteomes" id="UP000741013"/>
    </source>
</evidence>
<dbReference type="InterPro" id="IPR009057">
    <property type="entry name" value="Homeodomain-like_sf"/>
</dbReference>
<feature type="DNA-binding region" description="H-T-H motif" evidence="4">
    <location>
        <begin position="33"/>
        <end position="52"/>
    </location>
</feature>
<keyword evidence="7" id="KW-1185">Reference proteome</keyword>
<name>A0ABS4Q0Z7_9PSEU</name>
<dbReference type="SUPFAM" id="SSF46689">
    <property type="entry name" value="Homeodomain-like"/>
    <property type="match status" value="1"/>
</dbReference>
<dbReference type="RefSeq" id="WP_209668246.1">
    <property type="nucleotide sequence ID" value="NZ_JAGGMS010000001.1"/>
</dbReference>
<dbReference type="PRINTS" id="PR00455">
    <property type="entry name" value="HTHTETR"/>
</dbReference>
<gene>
    <name evidence="6" type="ORF">JOM49_006876</name>
</gene>
<keyword evidence="3" id="KW-0804">Transcription</keyword>
<comment type="caution">
    <text evidence="6">The sequence shown here is derived from an EMBL/GenBank/DDBJ whole genome shotgun (WGS) entry which is preliminary data.</text>
</comment>
<proteinExistence type="predicted"/>
<keyword evidence="2 4" id="KW-0238">DNA-binding</keyword>
<evidence type="ECO:0000256" key="1">
    <source>
        <dbReference type="ARBA" id="ARBA00023015"/>
    </source>
</evidence>
<evidence type="ECO:0000256" key="4">
    <source>
        <dbReference type="PROSITE-ProRule" id="PRU00335"/>
    </source>
</evidence>
<feature type="domain" description="HTH tetR-type" evidence="5">
    <location>
        <begin position="10"/>
        <end position="70"/>
    </location>
</feature>
<dbReference type="InterPro" id="IPR001647">
    <property type="entry name" value="HTH_TetR"/>
</dbReference>
<dbReference type="EMBL" id="JAGGMS010000001">
    <property type="protein sequence ID" value="MBP2185350.1"/>
    <property type="molecule type" value="Genomic_DNA"/>
</dbReference>
<dbReference type="PROSITE" id="PS50977">
    <property type="entry name" value="HTH_TETR_2"/>
    <property type="match status" value="1"/>
</dbReference>
<organism evidence="6 7">
    <name type="scientific">Amycolatopsis magusensis</name>
    <dbReference type="NCBI Taxonomy" id="882444"/>
    <lineage>
        <taxon>Bacteria</taxon>
        <taxon>Bacillati</taxon>
        <taxon>Actinomycetota</taxon>
        <taxon>Actinomycetes</taxon>
        <taxon>Pseudonocardiales</taxon>
        <taxon>Pseudonocardiaceae</taxon>
        <taxon>Amycolatopsis</taxon>
    </lineage>
</organism>
<dbReference type="Gene3D" id="1.10.357.10">
    <property type="entry name" value="Tetracycline Repressor, domain 2"/>
    <property type="match status" value="1"/>
</dbReference>
<dbReference type="Proteomes" id="UP000741013">
    <property type="component" value="Unassembled WGS sequence"/>
</dbReference>
<evidence type="ECO:0000256" key="3">
    <source>
        <dbReference type="ARBA" id="ARBA00023163"/>
    </source>
</evidence>
<keyword evidence="1" id="KW-0805">Transcription regulation</keyword>
<evidence type="ECO:0000259" key="5">
    <source>
        <dbReference type="PROSITE" id="PS50977"/>
    </source>
</evidence>
<dbReference type="PANTHER" id="PTHR30055">
    <property type="entry name" value="HTH-TYPE TRANSCRIPTIONAL REGULATOR RUTR"/>
    <property type="match status" value="1"/>
</dbReference>
<evidence type="ECO:0000256" key="2">
    <source>
        <dbReference type="ARBA" id="ARBA00023125"/>
    </source>
</evidence>
<protein>
    <submittedName>
        <fullName evidence="6">AcrR family transcriptional regulator</fullName>
    </submittedName>
</protein>
<sequence>MNTLRERKKQQTRDALIGTALDLFTSRGFAATTLDELCDTVGVSKRTFFRTFASKEEVALAPSEDLWAAFLAHLGTLDPGDRTVMAVLRDALLAALDGMTGDRWAERVLQGRKLAAGTPSVEAHGLYFCERTSRTALEILHSRLELPDAADPRPRLALDMLVAAFHLAQEAWAEQAGTPTVADFAGHLNRMFALLPESLTLTAGLRPSAVTS</sequence>
<dbReference type="Pfam" id="PF00440">
    <property type="entry name" value="TetR_N"/>
    <property type="match status" value="1"/>
</dbReference>
<evidence type="ECO:0000313" key="6">
    <source>
        <dbReference type="EMBL" id="MBP2185350.1"/>
    </source>
</evidence>
<accession>A0ABS4Q0Z7</accession>